<keyword evidence="3 6" id="KW-0731">Sigma factor</keyword>
<evidence type="ECO:0000256" key="5">
    <source>
        <dbReference type="ARBA" id="ARBA00023163"/>
    </source>
</evidence>
<dbReference type="EMBL" id="SOMN01000004">
    <property type="protein sequence ID" value="TFE29381.1"/>
    <property type="molecule type" value="Genomic_DNA"/>
</dbReference>
<comment type="caution">
    <text evidence="9">The sequence shown here is derived from an EMBL/GenBank/DDBJ whole genome shotgun (WGS) entry which is preliminary data.</text>
</comment>
<dbReference type="InterPro" id="IPR036388">
    <property type="entry name" value="WH-like_DNA-bd_sf"/>
</dbReference>
<protein>
    <recommendedName>
        <fullName evidence="6">RNA polymerase sigma factor</fullName>
    </recommendedName>
</protein>
<dbReference type="InterPro" id="IPR039425">
    <property type="entry name" value="RNA_pol_sigma-70-like"/>
</dbReference>
<gene>
    <name evidence="9" type="ORF">E2980_05120</name>
</gene>
<evidence type="ECO:0000256" key="4">
    <source>
        <dbReference type="ARBA" id="ARBA00023125"/>
    </source>
</evidence>
<dbReference type="Gene3D" id="1.10.10.10">
    <property type="entry name" value="Winged helix-like DNA-binding domain superfamily/Winged helix DNA-binding domain"/>
    <property type="match status" value="1"/>
</dbReference>
<dbReference type="PANTHER" id="PTHR43133">
    <property type="entry name" value="RNA POLYMERASE ECF-TYPE SIGMA FACTO"/>
    <property type="match status" value="1"/>
</dbReference>
<evidence type="ECO:0000256" key="3">
    <source>
        <dbReference type="ARBA" id="ARBA00023082"/>
    </source>
</evidence>
<dbReference type="OrthoDB" id="2657224at2"/>
<feature type="domain" description="RNA polymerase sigma factor 70 region 4 type 2" evidence="8">
    <location>
        <begin position="128"/>
        <end position="179"/>
    </location>
</feature>
<dbReference type="Gene3D" id="1.10.1740.10">
    <property type="match status" value="1"/>
</dbReference>
<dbReference type="InterPro" id="IPR007627">
    <property type="entry name" value="RNA_pol_sigma70_r2"/>
</dbReference>
<dbReference type="InterPro" id="IPR013324">
    <property type="entry name" value="RNA_pol_sigma_r3/r4-like"/>
</dbReference>
<reference evidence="9 10" key="1">
    <citation type="submission" date="2019-03" db="EMBL/GenBank/DDBJ databases">
        <title>Cohnella endophytica sp. nov., a novel endophytic bacterium isolated from bark of Sonneratia apetala.</title>
        <authorList>
            <person name="Tuo L."/>
        </authorList>
    </citation>
    <scope>NUCLEOTIDE SEQUENCE [LARGE SCALE GENOMIC DNA]</scope>
    <source>
        <strain evidence="9 10">CCTCC AB 208254</strain>
    </source>
</reference>
<feature type="domain" description="RNA polymerase sigma-70 region 2" evidence="7">
    <location>
        <begin position="24"/>
        <end position="90"/>
    </location>
</feature>
<dbReference type="GO" id="GO:0016987">
    <property type="term" value="F:sigma factor activity"/>
    <property type="evidence" value="ECO:0007669"/>
    <property type="project" value="UniProtKB-KW"/>
</dbReference>
<keyword evidence="10" id="KW-1185">Reference proteome</keyword>
<accession>A0A4Y8M4U5</accession>
<dbReference type="RefSeq" id="WP_135151075.1">
    <property type="nucleotide sequence ID" value="NZ_SOMN01000004.1"/>
</dbReference>
<comment type="similarity">
    <text evidence="1 6">Belongs to the sigma-70 factor family. ECF subfamily.</text>
</comment>
<dbReference type="GO" id="GO:0003677">
    <property type="term" value="F:DNA binding"/>
    <property type="evidence" value="ECO:0007669"/>
    <property type="project" value="UniProtKB-KW"/>
</dbReference>
<dbReference type="SUPFAM" id="SSF88659">
    <property type="entry name" value="Sigma3 and sigma4 domains of RNA polymerase sigma factors"/>
    <property type="match status" value="1"/>
</dbReference>
<evidence type="ECO:0000256" key="1">
    <source>
        <dbReference type="ARBA" id="ARBA00010641"/>
    </source>
</evidence>
<dbReference type="NCBIfam" id="TIGR02937">
    <property type="entry name" value="sigma70-ECF"/>
    <property type="match status" value="1"/>
</dbReference>
<evidence type="ECO:0000256" key="2">
    <source>
        <dbReference type="ARBA" id="ARBA00023015"/>
    </source>
</evidence>
<evidence type="ECO:0000259" key="8">
    <source>
        <dbReference type="Pfam" id="PF08281"/>
    </source>
</evidence>
<dbReference type="PANTHER" id="PTHR43133:SF8">
    <property type="entry name" value="RNA POLYMERASE SIGMA FACTOR HI_1459-RELATED"/>
    <property type="match status" value="1"/>
</dbReference>
<keyword evidence="2 6" id="KW-0805">Transcription regulation</keyword>
<dbReference type="InterPro" id="IPR014284">
    <property type="entry name" value="RNA_pol_sigma-70_dom"/>
</dbReference>
<evidence type="ECO:0000313" key="10">
    <source>
        <dbReference type="Proteomes" id="UP000297900"/>
    </source>
</evidence>
<proteinExistence type="inferred from homology"/>
<dbReference type="AlphaFoldDB" id="A0A4Y8M4U5"/>
<dbReference type="GO" id="GO:0006950">
    <property type="term" value="P:response to stress"/>
    <property type="evidence" value="ECO:0007669"/>
    <property type="project" value="UniProtKB-ARBA"/>
</dbReference>
<dbReference type="GO" id="GO:0006352">
    <property type="term" value="P:DNA-templated transcription initiation"/>
    <property type="evidence" value="ECO:0007669"/>
    <property type="project" value="InterPro"/>
</dbReference>
<organism evidence="9 10">
    <name type="scientific">Cohnella luojiensis</name>
    <dbReference type="NCBI Taxonomy" id="652876"/>
    <lineage>
        <taxon>Bacteria</taxon>
        <taxon>Bacillati</taxon>
        <taxon>Bacillota</taxon>
        <taxon>Bacilli</taxon>
        <taxon>Bacillales</taxon>
        <taxon>Paenibacillaceae</taxon>
        <taxon>Cohnella</taxon>
    </lineage>
</organism>
<dbReference type="SUPFAM" id="SSF88946">
    <property type="entry name" value="Sigma2 domain of RNA polymerase sigma factors"/>
    <property type="match status" value="1"/>
</dbReference>
<keyword evidence="4 6" id="KW-0238">DNA-binding</keyword>
<dbReference type="PROSITE" id="PS01063">
    <property type="entry name" value="SIGMA70_ECF"/>
    <property type="match status" value="1"/>
</dbReference>
<evidence type="ECO:0000256" key="6">
    <source>
        <dbReference type="RuleBase" id="RU000716"/>
    </source>
</evidence>
<evidence type="ECO:0000259" key="7">
    <source>
        <dbReference type="Pfam" id="PF04542"/>
    </source>
</evidence>
<dbReference type="Pfam" id="PF04542">
    <property type="entry name" value="Sigma70_r2"/>
    <property type="match status" value="1"/>
</dbReference>
<dbReference type="InterPro" id="IPR013249">
    <property type="entry name" value="RNA_pol_sigma70_r4_t2"/>
</dbReference>
<sequence length="192" mass="22663">MPSNLLLLIGTSFHTLNQSLQEDIYKEFYQFLYKPILYMIHDHSATEDIIQETFLTALSKSPPVENEEHMKAWIKVVARNYTINHLRKIKKFRKDISLDLAWDNGHLGGATAAVSVEHEVEVRSMEEQISRHLLEMKPEQRNIIELKWKKGLTYKEIAHEIQDTEVAVKHKLHRARSFLKRKLFKEWGSRDE</sequence>
<dbReference type="Pfam" id="PF08281">
    <property type="entry name" value="Sigma70_r4_2"/>
    <property type="match status" value="1"/>
</dbReference>
<keyword evidence="5 6" id="KW-0804">Transcription</keyword>
<evidence type="ECO:0000313" key="9">
    <source>
        <dbReference type="EMBL" id="TFE29381.1"/>
    </source>
</evidence>
<dbReference type="Proteomes" id="UP000297900">
    <property type="component" value="Unassembled WGS sequence"/>
</dbReference>
<name>A0A4Y8M4U5_9BACL</name>
<dbReference type="InterPro" id="IPR000838">
    <property type="entry name" value="RNA_pol_sigma70_ECF_CS"/>
</dbReference>
<dbReference type="InterPro" id="IPR013325">
    <property type="entry name" value="RNA_pol_sigma_r2"/>
</dbReference>